<evidence type="ECO:0000313" key="8">
    <source>
        <dbReference type="Proteomes" id="UP000325415"/>
    </source>
</evidence>
<comment type="caution">
    <text evidence="7">The sequence shown here is derived from an EMBL/GenBank/DDBJ whole genome shotgun (WGS) entry which is preliminary data.</text>
</comment>
<sequence length="323" mass="35175">MSEILTIGEPMVMFLDDTAEVFAEARRLPRKMAGAELNVALGARRLEHSVGYITQLGDDWQGNAIRDFMAEQGIDTSHILTAEQASTGFQVKVILADGESRVVYFREGSAASKMSARSLFSLHLGDFKILHITGIFPALSDGNYDLAQGLIEAAHQRGSLVTFDPNPRPTLWKSQEEMIAATNRLAFVSDIVMPGHSEGVLFTGRSDPQDIASFYLDKGVSKVIIKLGESGSALFEHDEHGHISRTVMPSFIVKTVDVIGAGDGFASGILTGLLEGFDNERLLERANAIGALQVTNLSDNEGLPTRQQLEAFIRDTPRKDISL</sequence>
<keyword evidence="4 7" id="KW-0418">Kinase</keyword>
<dbReference type="GO" id="GO:0005524">
    <property type="term" value="F:ATP binding"/>
    <property type="evidence" value="ECO:0007669"/>
    <property type="project" value="UniProtKB-KW"/>
</dbReference>
<dbReference type="CDD" id="cd01166">
    <property type="entry name" value="KdgK"/>
    <property type="match status" value="1"/>
</dbReference>
<accession>A0A5N6RYG0</accession>
<dbReference type="Pfam" id="PF00294">
    <property type="entry name" value="PfkB"/>
    <property type="match status" value="1"/>
</dbReference>
<dbReference type="Gene3D" id="3.40.1190.20">
    <property type="match status" value="1"/>
</dbReference>
<evidence type="ECO:0000256" key="3">
    <source>
        <dbReference type="ARBA" id="ARBA00022741"/>
    </source>
</evidence>
<comment type="similarity">
    <text evidence="1">Belongs to the carbohydrate kinase PfkB family.</text>
</comment>
<dbReference type="InterPro" id="IPR002173">
    <property type="entry name" value="Carboh/pur_kinase_PfkB_CS"/>
</dbReference>
<dbReference type="EMBL" id="QDAG01000002">
    <property type="protein sequence ID" value="KAE8129773.1"/>
    <property type="molecule type" value="Genomic_DNA"/>
</dbReference>
<gene>
    <name evidence="7" type="ORF">DDE84_02995</name>
</gene>
<dbReference type="InterPro" id="IPR050306">
    <property type="entry name" value="PfkB_Carbo_kinase"/>
</dbReference>
<dbReference type="PANTHER" id="PTHR43085">
    <property type="entry name" value="HEXOKINASE FAMILY MEMBER"/>
    <property type="match status" value="1"/>
</dbReference>
<feature type="domain" description="Carbohydrate kinase PfkB" evidence="6">
    <location>
        <begin position="1"/>
        <end position="305"/>
    </location>
</feature>
<dbReference type="SUPFAM" id="SSF53613">
    <property type="entry name" value="Ribokinase-like"/>
    <property type="match status" value="1"/>
</dbReference>
<keyword evidence="8" id="KW-1185">Reference proteome</keyword>
<dbReference type="InterPro" id="IPR011611">
    <property type="entry name" value="PfkB_dom"/>
</dbReference>
<organism evidence="7 8">
    <name type="scientific">Bifidobacterium tibiigranuli</name>
    <dbReference type="NCBI Taxonomy" id="2172043"/>
    <lineage>
        <taxon>Bacteria</taxon>
        <taxon>Bacillati</taxon>
        <taxon>Actinomycetota</taxon>
        <taxon>Actinomycetes</taxon>
        <taxon>Bifidobacteriales</taxon>
        <taxon>Bifidobacteriaceae</taxon>
        <taxon>Bifidobacterium</taxon>
    </lineage>
</organism>
<reference evidence="7 8" key="1">
    <citation type="submission" date="2018-04" db="EMBL/GenBank/DDBJ databases">
        <authorList>
            <person name="Eckel V.P."/>
            <person name="Vogel R.F."/>
        </authorList>
    </citation>
    <scope>NUCLEOTIDE SEQUENCE [LARGE SCALE GENOMIC DNA]</scope>
    <source>
        <strain evidence="8">TMW 2.1764</strain>
    </source>
</reference>
<keyword evidence="2" id="KW-0808">Transferase</keyword>
<evidence type="ECO:0000256" key="4">
    <source>
        <dbReference type="ARBA" id="ARBA00022777"/>
    </source>
</evidence>
<dbReference type="Proteomes" id="UP000325415">
    <property type="component" value="Unassembled WGS sequence"/>
</dbReference>
<proteinExistence type="inferred from homology"/>
<keyword evidence="5" id="KW-0067">ATP-binding</keyword>
<keyword evidence="3" id="KW-0547">Nucleotide-binding</keyword>
<dbReference type="PANTHER" id="PTHR43085:SF1">
    <property type="entry name" value="PSEUDOURIDINE KINASE-RELATED"/>
    <property type="match status" value="1"/>
</dbReference>
<dbReference type="GeneID" id="78126658"/>
<dbReference type="GO" id="GO:0016301">
    <property type="term" value="F:kinase activity"/>
    <property type="evidence" value="ECO:0007669"/>
    <property type="project" value="UniProtKB-KW"/>
</dbReference>
<dbReference type="OrthoDB" id="9808601at2"/>
<evidence type="ECO:0000256" key="2">
    <source>
        <dbReference type="ARBA" id="ARBA00022679"/>
    </source>
</evidence>
<dbReference type="AlphaFoldDB" id="A0A5N6RYG0"/>
<evidence type="ECO:0000256" key="1">
    <source>
        <dbReference type="ARBA" id="ARBA00010688"/>
    </source>
</evidence>
<evidence type="ECO:0000256" key="5">
    <source>
        <dbReference type="ARBA" id="ARBA00022840"/>
    </source>
</evidence>
<protein>
    <submittedName>
        <fullName evidence="7">Sugar kinase</fullName>
    </submittedName>
</protein>
<name>A0A5N6RYG0_9BIFI</name>
<dbReference type="PROSITE" id="PS00584">
    <property type="entry name" value="PFKB_KINASES_2"/>
    <property type="match status" value="1"/>
</dbReference>
<dbReference type="InterPro" id="IPR029056">
    <property type="entry name" value="Ribokinase-like"/>
</dbReference>
<evidence type="ECO:0000313" key="7">
    <source>
        <dbReference type="EMBL" id="KAE8129773.1"/>
    </source>
</evidence>
<evidence type="ECO:0000259" key="6">
    <source>
        <dbReference type="Pfam" id="PF00294"/>
    </source>
</evidence>
<dbReference type="RefSeq" id="WP_152580257.1">
    <property type="nucleotide sequence ID" value="NZ_JALCCS010000016.1"/>
</dbReference>